<dbReference type="InterPro" id="IPR043502">
    <property type="entry name" value="DNA/RNA_pol_sf"/>
</dbReference>
<keyword evidence="2" id="KW-1185">Reference proteome</keyword>
<accession>A0A834UH23</accession>
<protein>
    <submittedName>
        <fullName evidence="1">Uncharacterized protein</fullName>
    </submittedName>
</protein>
<dbReference type="SUPFAM" id="SSF56672">
    <property type="entry name" value="DNA/RNA polymerases"/>
    <property type="match status" value="1"/>
</dbReference>
<dbReference type="GO" id="GO:0071897">
    <property type="term" value="P:DNA biosynthetic process"/>
    <property type="evidence" value="ECO:0007669"/>
    <property type="project" value="UniProtKB-ARBA"/>
</dbReference>
<sequence length="113" mass="13321">MSKIVRKIWTVKLIHKTDCKSRIKLQHEERILTALSDTDVNVSVISLKAIKEIRIEFNKEQGQIKGFNNHKEDQLSETKVFAALDLESGYHQVTVEEADRDKMDFYIRERIYQ</sequence>
<dbReference type="Proteomes" id="UP000600918">
    <property type="component" value="Unassembled WGS sequence"/>
</dbReference>
<dbReference type="Gene3D" id="3.10.10.10">
    <property type="entry name" value="HIV Type 1 Reverse Transcriptase, subunit A, domain 1"/>
    <property type="match status" value="1"/>
</dbReference>
<evidence type="ECO:0000313" key="2">
    <source>
        <dbReference type="Proteomes" id="UP000600918"/>
    </source>
</evidence>
<dbReference type="EMBL" id="JACSDY010000001">
    <property type="protein sequence ID" value="KAF7438707.1"/>
    <property type="molecule type" value="Genomic_DNA"/>
</dbReference>
<name>A0A834UH23_VESPE</name>
<comment type="caution">
    <text evidence="1">The sequence shown here is derived from an EMBL/GenBank/DDBJ whole genome shotgun (WGS) entry which is preliminary data.</text>
</comment>
<dbReference type="InterPro" id="IPR043128">
    <property type="entry name" value="Rev_trsase/Diguanyl_cyclase"/>
</dbReference>
<gene>
    <name evidence="1" type="ORF">H0235_001098</name>
</gene>
<dbReference type="Gene3D" id="3.30.70.270">
    <property type="match status" value="1"/>
</dbReference>
<reference evidence="1" key="1">
    <citation type="journal article" date="2020" name="G3 (Bethesda)">
        <title>High-Quality Assemblies for Three Invasive Social Wasps from the &lt;i&gt;Vespula&lt;/i&gt; Genus.</title>
        <authorList>
            <person name="Harrop T.W.R."/>
            <person name="Guhlin J."/>
            <person name="McLaughlin G.M."/>
            <person name="Permina E."/>
            <person name="Stockwell P."/>
            <person name="Gilligan J."/>
            <person name="Le Lec M.F."/>
            <person name="Gruber M.A.M."/>
            <person name="Quinn O."/>
            <person name="Lovegrove M."/>
            <person name="Duncan E.J."/>
            <person name="Remnant E.J."/>
            <person name="Van Eeckhoven J."/>
            <person name="Graham B."/>
            <person name="Knapp R.A."/>
            <person name="Langford K.W."/>
            <person name="Kronenberg Z."/>
            <person name="Press M.O."/>
            <person name="Eacker S.M."/>
            <person name="Wilson-Rankin E.E."/>
            <person name="Purcell J."/>
            <person name="Lester P.J."/>
            <person name="Dearden P.K."/>
        </authorList>
    </citation>
    <scope>NUCLEOTIDE SEQUENCE</scope>
    <source>
        <strain evidence="1">Volc-1</strain>
    </source>
</reference>
<organism evidence="1 2">
    <name type="scientific">Vespula pensylvanica</name>
    <name type="common">Western yellow jacket</name>
    <name type="synonym">Wasp</name>
    <dbReference type="NCBI Taxonomy" id="30213"/>
    <lineage>
        <taxon>Eukaryota</taxon>
        <taxon>Metazoa</taxon>
        <taxon>Ecdysozoa</taxon>
        <taxon>Arthropoda</taxon>
        <taxon>Hexapoda</taxon>
        <taxon>Insecta</taxon>
        <taxon>Pterygota</taxon>
        <taxon>Neoptera</taxon>
        <taxon>Endopterygota</taxon>
        <taxon>Hymenoptera</taxon>
        <taxon>Apocrita</taxon>
        <taxon>Aculeata</taxon>
        <taxon>Vespoidea</taxon>
        <taxon>Vespidae</taxon>
        <taxon>Vespinae</taxon>
        <taxon>Vespula</taxon>
    </lineage>
</organism>
<dbReference type="AlphaFoldDB" id="A0A834UH23"/>
<evidence type="ECO:0000313" key="1">
    <source>
        <dbReference type="EMBL" id="KAF7438707.1"/>
    </source>
</evidence>
<proteinExistence type="predicted"/>